<reference evidence="2" key="1">
    <citation type="submission" date="2023-06" db="EMBL/GenBank/DDBJ databases">
        <authorList>
            <consortium name="Lawrence Berkeley National Laboratory"/>
            <person name="Ahrendt S."/>
            <person name="Sahu N."/>
            <person name="Indic B."/>
            <person name="Wong-Bajracharya J."/>
            <person name="Merenyi Z."/>
            <person name="Ke H.-M."/>
            <person name="Monk M."/>
            <person name="Kocsube S."/>
            <person name="Drula E."/>
            <person name="Lipzen A."/>
            <person name="Balint B."/>
            <person name="Henrissat B."/>
            <person name="Andreopoulos B."/>
            <person name="Martin F.M."/>
            <person name="Harder C.B."/>
            <person name="Rigling D."/>
            <person name="Ford K.L."/>
            <person name="Foster G.D."/>
            <person name="Pangilinan J."/>
            <person name="Papanicolaou A."/>
            <person name="Barry K."/>
            <person name="LaButti K."/>
            <person name="Viragh M."/>
            <person name="Koriabine M."/>
            <person name="Yan M."/>
            <person name="Riley R."/>
            <person name="Champramary S."/>
            <person name="Plett K.L."/>
            <person name="Tsai I.J."/>
            <person name="Slot J."/>
            <person name="Sipos G."/>
            <person name="Plett J."/>
            <person name="Nagy L.G."/>
            <person name="Grigoriev I.V."/>
        </authorList>
    </citation>
    <scope>NUCLEOTIDE SEQUENCE</scope>
    <source>
        <strain evidence="2">HWK02</strain>
    </source>
</reference>
<sequence>MYFQDTERNTMDDYRDKADSLVVIIQGNQGWSLLINKKNQWEFFNQRNKTLHPRVQETISLKEAQTRLKNLEQIQCSLSTLGRSRRFNAGFTMLHEQLQQTTSAAAAVATSAVAVANAATAATTPATPHNPMAQPQVTPSRDRCHRPPEKNELAVSATPLDYISFLTKWVQKKVKVREDDVKRYEETWKSSAGTTPACGLDQFSHIMSNVYKYANDDYANHAIIENACLAHIRSMCSTYKVKLQPLTVQIQKQKDSNKASRKYSASISLIISEIKYKSNLLQLLAVAHSEEDHMMSSNEEVHQDLHMVYKICTPYWRSNSVTAWLRSLDYFHNQRHISNAAGASHSNTPRICITPHAEEEWVNKTAQYKCRLPRNTYNPTWLAAQPAGVVLLNIQPLLEQADMFVQDPTWHT</sequence>
<protein>
    <submittedName>
        <fullName evidence="2">Uncharacterized protein</fullName>
    </submittedName>
</protein>
<feature type="region of interest" description="Disordered" evidence="1">
    <location>
        <begin position="124"/>
        <end position="148"/>
    </location>
</feature>
<proteinExistence type="predicted"/>
<evidence type="ECO:0000313" key="2">
    <source>
        <dbReference type="EMBL" id="KAK0494003.1"/>
    </source>
</evidence>
<dbReference type="Proteomes" id="UP001175228">
    <property type="component" value="Unassembled WGS sequence"/>
</dbReference>
<dbReference type="EMBL" id="JAUEPU010000022">
    <property type="protein sequence ID" value="KAK0494003.1"/>
    <property type="molecule type" value="Genomic_DNA"/>
</dbReference>
<evidence type="ECO:0000256" key="1">
    <source>
        <dbReference type="SAM" id="MobiDB-lite"/>
    </source>
</evidence>
<name>A0AA39Q383_9AGAR</name>
<gene>
    <name evidence="2" type="ORF">EDD18DRAFT_1107511</name>
</gene>
<comment type="caution">
    <text evidence="2">The sequence shown here is derived from an EMBL/GenBank/DDBJ whole genome shotgun (WGS) entry which is preliminary data.</text>
</comment>
<dbReference type="AlphaFoldDB" id="A0AA39Q383"/>
<organism evidence="2 3">
    <name type="scientific">Armillaria luteobubalina</name>
    <dbReference type="NCBI Taxonomy" id="153913"/>
    <lineage>
        <taxon>Eukaryota</taxon>
        <taxon>Fungi</taxon>
        <taxon>Dikarya</taxon>
        <taxon>Basidiomycota</taxon>
        <taxon>Agaricomycotina</taxon>
        <taxon>Agaricomycetes</taxon>
        <taxon>Agaricomycetidae</taxon>
        <taxon>Agaricales</taxon>
        <taxon>Marasmiineae</taxon>
        <taxon>Physalacriaceae</taxon>
        <taxon>Armillaria</taxon>
    </lineage>
</organism>
<keyword evidence="3" id="KW-1185">Reference proteome</keyword>
<evidence type="ECO:0000313" key="3">
    <source>
        <dbReference type="Proteomes" id="UP001175228"/>
    </source>
</evidence>
<accession>A0AA39Q383</accession>